<feature type="region of interest" description="Disordered" evidence="7">
    <location>
        <begin position="237"/>
        <end position="292"/>
    </location>
</feature>
<dbReference type="PANTHER" id="PTHR22974:SF21">
    <property type="entry name" value="DUAL SPECIFICITY PROTEIN KINASE TTK"/>
    <property type="match status" value="1"/>
</dbReference>
<dbReference type="PROSITE" id="PS00107">
    <property type="entry name" value="PROTEIN_KINASE_ATP"/>
    <property type="match status" value="1"/>
</dbReference>
<keyword evidence="3 6" id="KW-0547">Nucleotide-binding</keyword>
<dbReference type="AlphaFoldDB" id="A0AAV4EQZ8"/>
<dbReference type="SMART" id="SM00220">
    <property type="entry name" value="S_TKc"/>
    <property type="match status" value="1"/>
</dbReference>
<dbReference type="InterPro" id="IPR011009">
    <property type="entry name" value="Kinase-like_dom_sf"/>
</dbReference>
<evidence type="ECO:0000256" key="7">
    <source>
        <dbReference type="SAM" id="MobiDB-lite"/>
    </source>
</evidence>
<dbReference type="Pfam" id="PF00069">
    <property type="entry name" value="Pkinase"/>
    <property type="match status" value="1"/>
</dbReference>
<evidence type="ECO:0000256" key="3">
    <source>
        <dbReference type="ARBA" id="ARBA00022741"/>
    </source>
</evidence>
<dbReference type="PANTHER" id="PTHR22974">
    <property type="entry name" value="MIXED LINEAGE PROTEIN KINASE"/>
    <property type="match status" value="1"/>
</dbReference>
<proteinExistence type="predicted"/>
<accession>A0AAV4EQZ8</accession>
<feature type="domain" description="Protein kinase" evidence="8">
    <location>
        <begin position="665"/>
        <end position="915"/>
    </location>
</feature>
<feature type="binding site" evidence="6">
    <location>
        <position position="694"/>
    </location>
    <ligand>
        <name>ATP</name>
        <dbReference type="ChEBI" id="CHEBI:30616"/>
    </ligand>
</feature>
<keyword evidence="10" id="KW-1185">Reference proteome</keyword>
<name>A0AAV4EQZ8_9GAST</name>
<dbReference type="EMBL" id="BMAT01000268">
    <property type="protein sequence ID" value="GFR63015.1"/>
    <property type="molecule type" value="Genomic_DNA"/>
</dbReference>
<keyword evidence="1" id="KW-0723">Serine/threonine-protein kinase</keyword>
<dbReference type="GO" id="GO:0007094">
    <property type="term" value="P:mitotic spindle assembly checkpoint signaling"/>
    <property type="evidence" value="ECO:0007669"/>
    <property type="project" value="TreeGrafter"/>
</dbReference>
<dbReference type="InterPro" id="IPR000719">
    <property type="entry name" value="Prot_kinase_dom"/>
</dbReference>
<evidence type="ECO:0000256" key="6">
    <source>
        <dbReference type="PROSITE-ProRule" id="PRU10141"/>
    </source>
</evidence>
<dbReference type="InterPro" id="IPR008271">
    <property type="entry name" value="Ser/Thr_kinase_AS"/>
</dbReference>
<dbReference type="GO" id="GO:0000776">
    <property type="term" value="C:kinetochore"/>
    <property type="evidence" value="ECO:0007669"/>
    <property type="project" value="TreeGrafter"/>
</dbReference>
<dbReference type="Gene3D" id="3.30.200.20">
    <property type="entry name" value="Phosphorylase Kinase, domain 1"/>
    <property type="match status" value="1"/>
</dbReference>
<evidence type="ECO:0000313" key="9">
    <source>
        <dbReference type="EMBL" id="GFR63015.1"/>
    </source>
</evidence>
<evidence type="ECO:0000256" key="2">
    <source>
        <dbReference type="ARBA" id="ARBA00022679"/>
    </source>
</evidence>
<dbReference type="SUPFAM" id="SSF56112">
    <property type="entry name" value="Protein kinase-like (PK-like)"/>
    <property type="match status" value="1"/>
</dbReference>
<comment type="caution">
    <text evidence="9">The sequence shown here is derived from an EMBL/GenBank/DDBJ whole genome shotgun (WGS) entry which is preliminary data.</text>
</comment>
<keyword evidence="5 6" id="KW-0067">ATP-binding</keyword>
<keyword evidence="2" id="KW-0808">Transferase</keyword>
<dbReference type="GO" id="GO:0007059">
    <property type="term" value="P:chromosome segregation"/>
    <property type="evidence" value="ECO:0007669"/>
    <property type="project" value="TreeGrafter"/>
</dbReference>
<keyword evidence="4 9" id="KW-0418">Kinase</keyword>
<dbReference type="Gene3D" id="1.10.510.10">
    <property type="entry name" value="Transferase(Phosphotransferase) domain 1"/>
    <property type="match status" value="1"/>
</dbReference>
<dbReference type="InterPro" id="IPR011990">
    <property type="entry name" value="TPR-like_helical_dom_sf"/>
</dbReference>
<gene>
    <name evidence="9" type="ORF">ElyMa_000145000</name>
</gene>
<feature type="region of interest" description="Disordered" evidence="7">
    <location>
        <begin position="528"/>
        <end position="574"/>
    </location>
</feature>
<dbReference type="GO" id="GO:0004674">
    <property type="term" value="F:protein serine/threonine kinase activity"/>
    <property type="evidence" value="ECO:0007669"/>
    <property type="project" value="UniProtKB-KW"/>
</dbReference>
<dbReference type="PROSITE" id="PS00108">
    <property type="entry name" value="PROTEIN_KINASE_ST"/>
    <property type="match status" value="1"/>
</dbReference>
<sequence>MSVDAKKVAPGHKLSDFKVQVARLATQGNKPEEWKEYIDSLKSRVHLLEESKQKAMFEIIYPTAFKAIPDTSKTLAYASLLVDYADFKSKYDMAEADKLLFYCRWTLGNFAIVHVASAELELKRGNKDKAVRILQKAKRSCLEQGEIISVALQRVHEGRIPLLGDYIKEDRTESDTSPTSGKEMSEDLNMSQFSGYIGESNTASRQPLASLLKIPETPDVKQPSPAKKKSLHHFHSTPVLGAHTSGIGSSMKKSLRKFHPRNPLPPPRRVKVDPASKSLWDDDEDNKSDISVSDFPLLEKDFKMHSYTGESKTSESSEIHTEPQEVQEIRSVLNNQLSGHSLFSKQDSNSQDLNSHQQNFLKKADLSSYKINSSQEIKLHMGRQRHISITDNLKERLEGGGDTRNAINASSSLYSLQGVQKLAASQKTHSPDGVLLESHVPSSMASYSGSSGKPKSFEIRQKLSQEQKDHNPYLKQDIISQDSLANKQNILDKTGASPNKLNYTHEKLGHVSTLESLKENLEGFGDASRKNKYNTSSAGVPSHGSQPAASVQKFAANQKAQPQNIVPAESSISSSVPSYSEGSNVCGSGHAQSIELKQKLFQEQQELVKQQVLEQQQQMKQPAAGNPTYSVLSQNPNPAQVAYVTPAKQTFGTGQKTLYVNGLPYTVIRMVGRGGSAKVYQVFDPSANKICALKVVNLSCANAVVLEGFKNEIALLKKLQHCDRVIKLFDSEYRESSQKLFLVLEFGEIDLDKFIAQNVTNDRQLSPSTIFYFWLQMVTAVHAMHKEGVIHSDLKPPNFILVAGVVKLIDFGIANSIQQDSTSVLKDIKMGTPSYMSPEMLVANTTGPMDNKPRYKVGKRSDVWSLGCILYQMVYGRTPFQNVPDKINAIINPNHPIDFPHRDDAALMDVLKVLS</sequence>
<dbReference type="GO" id="GO:0034501">
    <property type="term" value="P:protein localization to kinetochore"/>
    <property type="evidence" value="ECO:0007669"/>
    <property type="project" value="TreeGrafter"/>
</dbReference>
<reference evidence="9 10" key="1">
    <citation type="journal article" date="2021" name="Elife">
        <title>Chloroplast acquisition without the gene transfer in kleptoplastic sea slugs, Plakobranchus ocellatus.</title>
        <authorList>
            <person name="Maeda T."/>
            <person name="Takahashi S."/>
            <person name="Yoshida T."/>
            <person name="Shimamura S."/>
            <person name="Takaki Y."/>
            <person name="Nagai Y."/>
            <person name="Toyoda A."/>
            <person name="Suzuki Y."/>
            <person name="Arimoto A."/>
            <person name="Ishii H."/>
            <person name="Satoh N."/>
            <person name="Nishiyama T."/>
            <person name="Hasebe M."/>
            <person name="Maruyama T."/>
            <person name="Minagawa J."/>
            <person name="Obokata J."/>
            <person name="Shigenobu S."/>
        </authorList>
    </citation>
    <scope>NUCLEOTIDE SEQUENCE [LARGE SCALE GENOMIC DNA]</scope>
</reference>
<feature type="compositionally biased region" description="Polar residues" evidence="7">
    <location>
        <begin position="533"/>
        <end position="549"/>
    </location>
</feature>
<dbReference type="GO" id="GO:0005524">
    <property type="term" value="F:ATP binding"/>
    <property type="evidence" value="ECO:0007669"/>
    <property type="project" value="UniProtKB-UniRule"/>
</dbReference>
<dbReference type="Proteomes" id="UP000762676">
    <property type="component" value="Unassembled WGS sequence"/>
</dbReference>
<evidence type="ECO:0000256" key="5">
    <source>
        <dbReference type="ARBA" id="ARBA00022840"/>
    </source>
</evidence>
<evidence type="ECO:0000256" key="1">
    <source>
        <dbReference type="ARBA" id="ARBA00022527"/>
    </source>
</evidence>
<dbReference type="FunFam" id="3.30.200.20:FF:000131">
    <property type="entry name" value="Dual specificity protein kinase TTK"/>
    <property type="match status" value="1"/>
</dbReference>
<dbReference type="InterPro" id="IPR017441">
    <property type="entry name" value="Protein_kinase_ATP_BS"/>
</dbReference>
<protein>
    <submittedName>
        <fullName evidence="9">Ttk protein kinase</fullName>
    </submittedName>
</protein>
<evidence type="ECO:0000313" key="10">
    <source>
        <dbReference type="Proteomes" id="UP000762676"/>
    </source>
</evidence>
<organism evidence="9 10">
    <name type="scientific">Elysia marginata</name>
    <dbReference type="NCBI Taxonomy" id="1093978"/>
    <lineage>
        <taxon>Eukaryota</taxon>
        <taxon>Metazoa</taxon>
        <taxon>Spiralia</taxon>
        <taxon>Lophotrochozoa</taxon>
        <taxon>Mollusca</taxon>
        <taxon>Gastropoda</taxon>
        <taxon>Heterobranchia</taxon>
        <taxon>Euthyneura</taxon>
        <taxon>Panpulmonata</taxon>
        <taxon>Sacoglossa</taxon>
        <taxon>Placobranchoidea</taxon>
        <taxon>Plakobranchidae</taxon>
        <taxon>Elysia</taxon>
    </lineage>
</organism>
<dbReference type="Gene3D" id="1.25.40.10">
    <property type="entry name" value="Tetratricopeptide repeat domain"/>
    <property type="match status" value="1"/>
</dbReference>
<evidence type="ECO:0000256" key="4">
    <source>
        <dbReference type="ARBA" id="ARBA00022777"/>
    </source>
</evidence>
<dbReference type="GO" id="GO:0004712">
    <property type="term" value="F:protein serine/threonine/tyrosine kinase activity"/>
    <property type="evidence" value="ECO:0007669"/>
    <property type="project" value="TreeGrafter"/>
</dbReference>
<dbReference type="PROSITE" id="PS50011">
    <property type="entry name" value="PROTEIN_KINASE_DOM"/>
    <property type="match status" value="1"/>
</dbReference>
<evidence type="ECO:0000259" key="8">
    <source>
        <dbReference type="PROSITE" id="PS50011"/>
    </source>
</evidence>
<dbReference type="GO" id="GO:0033316">
    <property type="term" value="P:meiotic spindle assembly checkpoint signaling"/>
    <property type="evidence" value="ECO:0007669"/>
    <property type="project" value="TreeGrafter"/>
</dbReference>
<dbReference type="GO" id="GO:0005634">
    <property type="term" value="C:nucleus"/>
    <property type="evidence" value="ECO:0007669"/>
    <property type="project" value="TreeGrafter"/>
</dbReference>